<gene>
    <name evidence="6" type="ORF">DVA86_31555</name>
</gene>
<proteinExistence type="inferred from homology"/>
<evidence type="ECO:0000256" key="4">
    <source>
        <dbReference type="SAM" id="MobiDB-lite"/>
    </source>
</evidence>
<comment type="similarity">
    <text evidence="1">Belongs to the LysR transcriptional regulatory family.</text>
</comment>
<dbReference type="Pfam" id="PF00126">
    <property type="entry name" value="HTH_1"/>
    <property type="match status" value="1"/>
</dbReference>
<feature type="region of interest" description="Disordered" evidence="4">
    <location>
        <begin position="321"/>
        <end position="383"/>
    </location>
</feature>
<dbReference type="PANTHER" id="PTHR30126:SF39">
    <property type="entry name" value="HTH-TYPE TRANSCRIPTIONAL REGULATOR CYSL"/>
    <property type="match status" value="1"/>
</dbReference>
<feature type="domain" description="HTH lysR-type" evidence="5">
    <location>
        <begin position="1"/>
        <end position="30"/>
    </location>
</feature>
<dbReference type="SUPFAM" id="SSF46785">
    <property type="entry name" value="Winged helix' DNA-binding domain"/>
    <property type="match status" value="1"/>
</dbReference>
<dbReference type="Gene3D" id="3.40.190.290">
    <property type="match status" value="1"/>
</dbReference>
<evidence type="ECO:0000256" key="3">
    <source>
        <dbReference type="ARBA" id="ARBA00023163"/>
    </source>
</evidence>
<evidence type="ECO:0000256" key="2">
    <source>
        <dbReference type="ARBA" id="ARBA00023015"/>
    </source>
</evidence>
<protein>
    <submittedName>
        <fullName evidence="6">LysR family transcriptional regulator</fullName>
    </submittedName>
</protein>
<dbReference type="PROSITE" id="PS50931">
    <property type="entry name" value="HTH_LYSR"/>
    <property type="match status" value="1"/>
</dbReference>
<sequence length="383" mass="41927">MDQLRTLLAVYDTGTALSAARLLGREQSSVQKQLDTLNRNLGSLYGEPLVLKRGRGRNVRFTGTGEALVELARSTLNDWLDGMHANHHRLARTLSIGSTRYTLGYLLNAVELVNDGFEQDGVELKMSHVRTGDLLDRLRSGELDLACGSVLTTEDDEDDRLADFEVLEWRRSGLSLVTNLDGPQLPGSRLGVTELPKVPLVVSSRGLISGFLKGWFGDEYRRTLNVAAEIDAVHYGFDLLRSGAVRGCMLVTEGIGEAVAEGWLPEASGLRTAELVDDSARRSRVLVGVFARRGERVRHGPDHPLSQLWDALARVDSSWRAEMGEPSPPPRCGVEQPTADARHPQDRQHADDAADAHDADDADDADDAERELRPRRAASAPGS</sequence>
<accession>A0A345Y1N5</accession>
<evidence type="ECO:0000259" key="5">
    <source>
        <dbReference type="PROSITE" id="PS50931"/>
    </source>
</evidence>
<feature type="compositionally biased region" description="Basic and acidic residues" evidence="4">
    <location>
        <begin position="340"/>
        <end position="359"/>
    </location>
</feature>
<evidence type="ECO:0000313" key="6">
    <source>
        <dbReference type="EMBL" id="AXK37801.1"/>
    </source>
</evidence>
<reference evidence="6 7" key="1">
    <citation type="submission" date="2018-07" db="EMBL/GenBank/DDBJ databases">
        <title>Draft genome of the type strain Streptomyces armeniacus ATCC 15676.</title>
        <authorList>
            <person name="Labana P."/>
            <person name="Gosse J.T."/>
            <person name="Boddy C.N."/>
        </authorList>
    </citation>
    <scope>NUCLEOTIDE SEQUENCE [LARGE SCALE GENOMIC DNA]</scope>
    <source>
        <strain evidence="6 7">ATCC 15676</strain>
    </source>
</reference>
<dbReference type="InterPro" id="IPR036390">
    <property type="entry name" value="WH_DNA-bd_sf"/>
</dbReference>
<dbReference type="GO" id="GO:0000976">
    <property type="term" value="F:transcription cis-regulatory region binding"/>
    <property type="evidence" value="ECO:0007669"/>
    <property type="project" value="TreeGrafter"/>
</dbReference>
<dbReference type="InterPro" id="IPR036388">
    <property type="entry name" value="WH-like_DNA-bd_sf"/>
</dbReference>
<feature type="compositionally biased region" description="Acidic residues" evidence="4">
    <location>
        <begin position="360"/>
        <end position="369"/>
    </location>
</feature>
<dbReference type="SUPFAM" id="SSF53850">
    <property type="entry name" value="Periplasmic binding protein-like II"/>
    <property type="match status" value="1"/>
</dbReference>
<evidence type="ECO:0000313" key="7">
    <source>
        <dbReference type="Proteomes" id="UP000254425"/>
    </source>
</evidence>
<dbReference type="KEGG" id="sarm:DVA86_31555"/>
<dbReference type="AlphaFoldDB" id="A0A345Y1N5"/>
<keyword evidence="7" id="KW-1185">Reference proteome</keyword>
<dbReference type="InterPro" id="IPR000847">
    <property type="entry name" value="LysR_HTH_N"/>
</dbReference>
<dbReference type="GO" id="GO:0003700">
    <property type="term" value="F:DNA-binding transcription factor activity"/>
    <property type="evidence" value="ECO:0007669"/>
    <property type="project" value="InterPro"/>
</dbReference>
<name>A0A345Y1N5_9ACTN</name>
<dbReference type="Gene3D" id="1.10.10.10">
    <property type="entry name" value="Winged helix-like DNA-binding domain superfamily/Winged helix DNA-binding domain"/>
    <property type="match status" value="1"/>
</dbReference>
<keyword evidence="2" id="KW-0805">Transcription regulation</keyword>
<organism evidence="6 7">
    <name type="scientific">Streptomyces armeniacus</name>
    <dbReference type="NCBI Taxonomy" id="83291"/>
    <lineage>
        <taxon>Bacteria</taxon>
        <taxon>Bacillati</taxon>
        <taxon>Actinomycetota</taxon>
        <taxon>Actinomycetes</taxon>
        <taxon>Kitasatosporales</taxon>
        <taxon>Streptomycetaceae</taxon>
        <taxon>Streptomyces</taxon>
    </lineage>
</organism>
<keyword evidence="3" id="KW-0804">Transcription</keyword>
<evidence type="ECO:0000256" key="1">
    <source>
        <dbReference type="ARBA" id="ARBA00009437"/>
    </source>
</evidence>
<dbReference type="PANTHER" id="PTHR30126">
    <property type="entry name" value="HTH-TYPE TRANSCRIPTIONAL REGULATOR"/>
    <property type="match status" value="1"/>
</dbReference>
<dbReference type="Proteomes" id="UP000254425">
    <property type="component" value="Chromosome"/>
</dbReference>
<dbReference type="EMBL" id="CP031320">
    <property type="protein sequence ID" value="AXK37801.1"/>
    <property type="molecule type" value="Genomic_DNA"/>
</dbReference>